<dbReference type="SUPFAM" id="SSF48452">
    <property type="entry name" value="TPR-like"/>
    <property type="match status" value="1"/>
</dbReference>
<proteinExistence type="predicted"/>
<protein>
    <recommendedName>
        <fullName evidence="3">Tetratricopeptide repeat-like domain-containing protein</fullName>
    </recommendedName>
</protein>
<keyword evidence="1" id="KW-0812">Transmembrane</keyword>
<gene>
    <name evidence="2" type="ORF">METZ01_LOCUS202383</name>
</gene>
<dbReference type="AlphaFoldDB" id="A0A382EGL6"/>
<keyword evidence="1" id="KW-1133">Transmembrane helix</keyword>
<sequence length="159" mass="18788">MIKFRSFISIIIFLVSFIWISCAYFNTYYNAEKYFHDADKLRLEKEGKAIPLMALDKYGKTIQKCQMVLKEYPESKLRINAMLLMAKARYYRMEYEEALVDLRIVNENGTEDQVSEAQYWFALCKWKKGTIQPAIDELTRLIEDIDKQDLQAMCHLSLA</sequence>
<dbReference type="EMBL" id="UINC01044285">
    <property type="protein sequence ID" value="SVB49529.1"/>
    <property type="molecule type" value="Genomic_DNA"/>
</dbReference>
<organism evidence="2">
    <name type="scientific">marine metagenome</name>
    <dbReference type="NCBI Taxonomy" id="408172"/>
    <lineage>
        <taxon>unclassified sequences</taxon>
        <taxon>metagenomes</taxon>
        <taxon>ecological metagenomes</taxon>
    </lineage>
</organism>
<dbReference type="PROSITE" id="PS51257">
    <property type="entry name" value="PROKAR_LIPOPROTEIN"/>
    <property type="match status" value="1"/>
</dbReference>
<dbReference type="Gene3D" id="1.25.40.10">
    <property type="entry name" value="Tetratricopeptide repeat domain"/>
    <property type="match status" value="1"/>
</dbReference>
<keyword evidence="1" id="KW-0472">Membrane</keyword>
<evidence type="ECO:0000313" key="2">
    <source>
        <dbReference type="EMBL" id="SVB49529.1"/>
    </source>
</evidence>
<evidence type="ECO:0000256" key="1">
    <source>
        <dbReference type="SAM" id="Phobius"/>
    </source>
</evidence>
<dbReference type="InterPro" id="IPR011990">
    <property type="entry name" value="TPR-like_helical_dom_sf"/>
</dbReference>
<accession>A0A382EGL6</accession>
<reference evidence="2" key="1">
    <citation type="submission" date="2018-05" db="EMBL/GenBank/DDBJ databases">
        <authorList>
            <person name="Lanie J.A."/>
            <person name="Ng W.-L."/>
            <person name="Kazmierczak K.M."/>
            <person name="Andrzejewski T.M."/>
            <person name="Davidsen T.M."/>
            <person name="Wayne K.J."/>
            <person name="Tettelin H."/>
            <person name="Glass J.I."/>
            <person name="Rusch D."/>
            <person name="Podicherti R."/>
            <person name="Tsui H.-C.T."/>
            <person name="Winkler M.E."/>
        </authorList>
    </citation>
    <scope>NUCLEOTIDE SEQUENCE</scope>
</reference>
<name>A0A382EGL6_9ZZZZ</name>
<feature type="non-terminal residue" evidence="2">
    <location>
        <position position="159"/>
    </location>
</feature>
<evidence type="ECO:0008006" key="3">
    <source>
        <dbReference type="Google" id="ProtNLM"/>
    </source>
</evidence>
<feature type="transmembrane region" description="Helical" evidence="1">
    <location>
        <begin position="6"/>
        <end position="25"/>
    </location>
</feature>